<dbReference type="EMBL" id="BMNG01000007">
    <property type="protein sequence ID" value="GGO45503.1"/>
    <property type="molecule type" value="Genomic_DNA"/>
</dbReference>
<accession>A0ABQ2M0Q6</accession>
<dbReference type="Proteomes" id="UP000656881">
    <property type="component" value="Unassembled WGS sequence"/>
</dbReference>
<organism evidence="1 2">
    <name type="scientific">Streptomyces lasiicapitis</name>
    <dbReference type="NCBI Taxonomy" id="1923961"/>
    <lineage>
        <taxon>Bacteria</taxon>
        <taxon>Bacillati</taxon>
        <taxon>Actinomycetota</taxon>
        <taxon>Actinomycetes</taxon>
        <taxon>Kitasatosporales</taxon>
        <taxon>Streptomycetaceae</taxon>
        <taxon>Streptomyces</taxon>
    </lineage>
</organism>
<gene>
    <name evidence="1" type="ORF">GCM10012286_34210</name>
</gene>
<reference evidence="2" key="1">
    <citation type="journal article" date="2019" name="Int. J. Syst. Evol. Microbiol.">
        <title>The Global Catalogue of Microorganisms (GCM) 10K type strain sequencing project: providing services to taxonomists for standard genome sequencing and annotation.</title>
        <authorList>
            <consortium name="The Broad Institute Genomics Platform"/>
            <consortium name="The Broad Institute Genome Sequencing Center for Infectious Disease"/>
            <person name="Wu L."/>
            <person name="Ma J."/>
        </authorList>
    </citation>
    <scope>NUCLEOTIDE SEQUENCE [LARGE SCALE GENOMIC DNA]</scope>
    <source>
        <strain evidence="2">CGMCC 4.7349</strain>
    </source>
</reference>
<proteinExistence type="predicted"/>
<name>A0ABQ2M0Q6_9ACTN</name>
<dbReference type="RefSeq" id="WP_189174591.1">
    <property type="nucleotide sequence ID" value="NZ_BMNG01000007.1"/>
</dbReference>
<keyword evidence="2" id="KW-1185">Reference proteome</keyword>
<comment type="caution">
    <text evidence="1">The sequence shown here is derived from an EMBL/GenBank/DDBJ whole genome shotgun (WGS) entry which is preliminary data.</text>
</comment>
<evidence type="ECO:0000313" key="1">
    <source>
        <dbReference type="EMBL" id="GGO45503.1"/>
    </source>
</evidence>
<evidence type="ECO:0000313" key="2">
    <source>
        <dbReference type="Proteomes" id="UP000656881"/>
    </source>
</evidence>
<sequence length="89" mass="9687">MNGPPQDENAAYDDEGAARLDDVGERVRTLLAAARLPAHEAQIIGLVAAYRVQRPAVDALFEVPAARYARPVLRRDAHMQPEGEPDAGR</sequence>
<protein>
    <submittedName>
        <fullName evidence="1">Uncharacterized protein</fullName>
    </submittedName>
</protein>